<dbReference type="UniPathway" id="UPA00849">
    <property type="reaction ID" value="UER00819"/>
</dbReference>
<name>A0A8J2X2W7_9STRA</name>
<dbReference type="InterPro" id="IPR007115">
    <property type="entry name" value="6-PTP_synth/QueD"/>
</dbReference>
<dbReference type="OrthoDB" id="199731at2759"/>
<dbReference type="Proteomes" id="UP000789595">
    <property type="component" value="Unassembled WGS sequence"/>
</dbReference>
<dbReference type="EC" id="4.2.3.12" evidence="3"/>
<dbReference type="SUPFAM" id="SSF55620">
    <property type="entry name" value="Tetrahydrobiopterin biosynthesis enzymes-like"/>
    <property type="match status" value="1"/>
</dbReference>
<keyword evidence="6" id="KW-1185">Reference proteome</keyword>
<dbReference type="Gene3D" id="3.30.479.10">
    <property type="entry name" value="6-pyruvoyl tetrahydropterin synthase/QueD"/>
    <property type="match status" value="1"/>
</dbReference>
<gene>
    <name evidence="5" type="ORF">PECAL_6P05000</name>
</gene>
<evidence type="ECO:0000256" key="4">
    <source>
        <dbReference type="ARBA" id="ARBA00023007"/>
    </source>
</evidence>
<organism evidence="5 6">
    <name type="scientific">Pelagomonas calceolata</name>
    <dbReference type="NCBI Taxonomy" id="35677"/>
    <lineage>
        <taxon>Eukaryota</taxon>
        <taxon>Sar</taxon>
        <taxon>Stramenopiles</taxon>
        <taxon>Ochrophyta</taxon>
        <taxon>Pelagophyceae</taxon>
        <taxon>Pelagomonadales</taxon>
        <taxon>Pelagomonadaceae</taxon>
        <taxon>Pelagomonas</taxon>
    </lineage>
</organism>
<dbReference type="AlphaFoldDB" id="A0A8J2X2W7"/>
<comment type="caution">
    <text evidence="5">The sequence shown here is derived from an EMBL/GenBank/DDBJ whole genome shotgun (WGS) entry which is preliminary data.</text>
</comment>
<comment type="pathway">
    <text evidence="1">Cofactor biosynthesis; tetrahydrobiopterin biosynthesis; tetrahydrobiopterin from 7,8-dihydroneopterin triphosphate: step 1/3.</text>
</comment>
<dbReference type="InterPro" id="IPR038418">
    <property type="entry name" value="6-PTP_synth/QueD_sf"/>
</dbReference>
<evidence type="ECO:0000256" key="2">
    <source>
        <dbReference type="ARBA" id="ARBA00009164"/>
    </source>
</evidence>
<evidence type="ECO:0000313" key="5">
    <source>
        <dbReference type="EMBL" id="CAH0378901.1"/>
    </source>
</evidence>
<proteinExistence type="inferred from homology"/>
<evidence type="ECO:0000313" key="6">
    <source>
        <dbReference type="Proteomes" id="UP000789595"/>
    </source>
</evidence>
<protein>
    <recommendedName>
        <fullName evidence="3">6-pyruvoyltetrahydropterin synthase</fullName>
        <ecNumber evidence="3">4.2.3.12</ecNumber>
    </recommendedName>
</protein>
<sequence>MPYAVSVRDRCMYSHSLKFGDAPAFRTGCTAVVDAKLQGPALTGDGVLCDILAAQKALKNVLDVLDHADLDTLPGLEGANTTVEVVAKFIFDAFVGEMNGAGAAKVTRVEIRVAESDVATASYYEENESGVL</sequence>
<dbReference type="EMBL" id="CAKKNE010000006">
    <property type="protein sequence ID" value="CAH0378901.1"/>
    <property type="molecule type" value="Genomic_DNA"/>
</dbReference>
<keyword evidence="4" id="KW-0783">Tetrahydrobiopterin biosynthesis</keyword>
<evidence type="ECO:0000256" key="1">
    <source>
        <dbReference type="ARBA" id="ARBA00005126"/>
    </source>
</evidence>
<evidence type="ECO:0000256" key="3">
    <source>
        <dbReference type="ARBA" id="ARBA00013100"/>
    </source>
</evidence>
<dbReference type="GO" id="GO:0003874">
    <property type="term" value="F:6-pyruvoyltetrahydropterin synthase activity"/>
    <property type="evidence" value="ECO:0007669"/>
    <property type="project" value="UniProtKB-EC"/>
</dbReference>
<dbReference type="GO" id="GO:0006729">
    <property type="term" value="P:tetrahydrobiopterin biosynthetic process"/>
    <property type="evidence" value="ECO:0007669"/>
    <property type="project" value="UniProtKB-UniPathway"/>
</dbReference>
<reference evidence="5" key="1">
    <citation type="submission" date="2021-11" db="EMBL/GenBank/DDBJ databases">
        <authorList>
            <consortium name="Genoscope - CEA"/>
            <person name="William W."/>
        </authorList>
    </citation>
    <scope>NUCLEOTIDE SEQUENCE</scope>
</reference>
<accession>A0A8J2X2W7</accession>
<comment type="similarity">
    <text evidence="2">Belongs to the PTPS family.</text>
</comment>
<dbReference type="Pfam" id="PF01242">
    <property type="entry name" value="PTPS"/>
    <property type="match status" value="1"/>
</dbReference>